<comment type="cofactor">
    <cofactor evidence="1">
        <name>a divalent metal cation</name>
        <dbReference type="ChEBI" id="CHEBI:60240"/>
    </cofactor>
</comment>
<dbReference type="SMART" id="SM00922">
    <property type="entry name" value="MR_MLE"/>
    <property type="match status" value="1"/>
</dbReference>
<dbReference type="InterPro" id="IPR013341">
    <property type="entry name" value="Mandelate_racemase_N_dom"/>
</dbReference>
<dbReference type="OrthoDB" id="9774531at2"/>
<dbReference type="InterPro" id="IPR010197">
    <property type="entry name" value="OSBS/NAAAR"/>
</dbReference>
<dbReference type="InterPro" id="IPR000873">
    <property type="entry name" value="AMP-dep_synth/lig_dom"/>
</dbReference>
<dbReference type="Proteomes" id="UP000182975">
    <property type="component" value="Unassembled WGS sequence"/>
</dbReference>
<feature type="transmembrane region" description="Helical" evidence="4">
    <location>
        <begin position="68"/>
        <end position="90"/>
    </location>
</feature>
<dbReference type="KEGG" id="ddt:AAY81_09885"/>
<organism evidence="6 7">
    <name type="scientific">Denitrobacterium detoxificans</name>
    <dbReference type="NCBI Taxonomy" id="79604"/>
    <lineage>
        <taxon>Bacteria</taxon>
        <taxon>Bacillati</taxon>
        <taxon>Actinomycetota</taxon>
        <taxon>Coriobacteriia</taxon>
        <taxon>Eggerthellales</taxon>
        <taxon>Eggerthellaceae</taxon>
        <taxon>Denitrobacterium</taxon>
    </lineage>
</organism>
<sequence>MTATILQHIEDRIAKSPQAPCFIDASAEYAQVNYVEVRRSAARLGMALEAADIRRGSVVASDMGNCPAFLYLLLAAAYAGFTVVTLNARLTTQEKAERLRSAEQSLRVSGMRVLREADVLGLIQDSHADPSQLAHWAQRGSGAFDGHARAVVMFTSGTSGRPKAAELSWANLQGAAASSNMRLNVPGEGAWQLTLPMYHVGGLEIFIRSLLNDTPFIMYRRFDATQTLCDAAVYGCTHVSVVDKMLQDMLASPRAEEVLPLYECILLGGAAPNSVTLEQAAAHGARVYTSYGMTETCSHVASRLYQQGDGLALDIMAPYQVVILSADENGYGQLGVRGPGVFKGYLNAHAAFTSDGFFITGDRARLVDGRVEVAERTGDMFVSGGENVYPEEIRKKMLQVPGVTDAFVFGVEDADWGRRPVAFAEAREMAYEPGFNAQDMADSVRISLQSRLARIYMPKHIIVLPEFPRTGIGKVNRMALRMRYNERLEAVKIDIWRVKQPLVGGGQRTARTKLRERESLIVRITDWAGRTGLGEDVAFSTDWYLPETIDDDLPVLEKAIIPVVLKYTFLHPVEVSRVLSRVPAAQKHPLAAAAVESAFWDLYGKVMGLSVRQLIGACDTVTEEGAALGVPEGCAPGGAVVGIMGERETIDAVRDALAAGYRRVKIKVKPGHIRPIIAVREEFPDLTLLADANQSFTEDDMKELKRLDALNLACIEEPLDPKHVPHVGPKGLFERLARLQRTLRTPIALDESWTNVSQLDSILKEHRDLRCVVMKIGKFGGVQPALDFYKRARSMGVTVWMGGMYDTGISKRLHAAFAMLPGMNIPGDISDTSRYFEHDITEPPFVLEKGSLVVNPVGGEAGLGCDLNMEELHRVELWRRTYPNA</sequence>
<accession>A0A172S028</accession>
<gene>
    <name evidence="6" type="ORF">SAMN02910314_00174</name>
</gene>
<evidence type="ECO:0000313" key="7">
    <source>
        <dbReference type="Proteomes" id="UP000182975"/>
    </source>
</evidence>
<dbReference type="Gene3D" id="3.40.50.12780">
    <property type="entry name" value="N-terminal domain of ligase-like"/>
    <property type="match status" value="1"/>
</dbReference>
<dbReference type="Gene3D" id="3.30.300.30">
    <property type="match status" value="1"/>
</dbReference>
<dbReference type="EC" id="4.2.1.113" evidence="2 3"/>
<dbReference type="UniPathway" id="UPA00079"/>
<dbReference type="PATRIC" id="fig|79604.3.peg.1981"/>
<dbReference type="SFLD" id="SFLDF00009">
    <property type="entry name" value="o-succinylbenzoate_synthase"/>
    <property type="match status" value="1"/>
</dbReference>
<dbReference type="InterPro" id="IPR036849">
    <property type="entry name" value="Enolase-like_C_sf"/>
</dbReference>
<dbReference type="Pfam" id="PF13378">
    <property type="entry name" value="MR_MLE_C"/>
    <property type="match status" value="1"/>
</dbReference>
<dbReference type="PANTHER" id="PTHR43201">
    <property type="entry name" value="ACYL-COA SYNTHETASE"/>
    <property type="match status" value="1"/>
</dbReference>
<dbReference type="Pfam" id="PF00501">
    <property type="entry name" value="AMP-binding"/>
    <property type="match status" value="1"/>
</dbReference>
<evidence type="ECO:0000259" key="5">
    <source>
        <dbReference type="SMART" id="SM00922"/>
    </source>
</evidence>
<proteinExistence type="predicted"/>
<dbReference type="InterPro" id="IPR029017">
    <property type="entry name" value="Enolase-like_N"/>
</dbReference>
<dbReference type="NCBIfam" id="TIGR01928">
    <property type="entry name" value="menC_lowGC_arch"/>
    <property type="match status" value="1"/>
</dbReference>
<dbReference type="Pfam" id="PF02746">
    <property type="entry name" value="MR_MLE_N"/>
    <property type="match status" value="1"/>
</dbReference>
<dbReference type="Gene3D" id="3.30.390.10">
    <property type="entry name" value="Enolase-like, N-terminal domain"/>
    <property type="match status" value="1"/>
</dbReference>
<evidence type="ECO:0000256" key="4">
    <source>
        <dbReference type="SAM" id="Phobius"/>
    </source>
</evidence>
<evidence type="ECO:0000313" key="6">
    <source>
        <dbReference type="EMBL" id="SEO41389.1"/>
    </source>
</evidence>
<dbReference type="PANTHER" id="PTHR43201:SF32">
    <property type="entry name" value="2-SUCCINYLBENZOATE--COA LIGASE, CHLOROPLASTIC_PEROXISOMAL"/>
    <property type="match status" value="1"/>
</dbReference>
<dbReference type="Pfam" id="PF13193">
    <property type="entry name" value="AMP-binding_C"/>
    <property type="match status" value="1"/>
</dbReference>
<reference evidence="7" key="1">
    <citation type="submission" date="2016-10" db="EMBL/GenBank/DDBJ databases">
        <authorList>
            <person name="Varghese N."/>
        </authorList>
    </citation>
    <scope>NUCLEOTIDE SEQUENCE [LARGE SCALE GENOMIC DNA]</scope>
    <source>
        <strain evidence="7">DSM 21843</strain>
    </source>
</reference>
<dbReference type="Gene3D" id="3.20.20.120">
    <property type="entry name" value="Enolase-like C-terminal domain"/>
    <property type="match status" value="1"/>
</dbReference>
<dbReference type="GO" id="GO:0009234">
    <property type="term" value="P:menaquinone biosynthetic process"/>
    <property type="evidence" value="ECO:0007669"/>
    <property type="project" value="UniProtKB-UniRule"/>
</dbReference>
<dbReference type="UniPathway" id="UPA01057">
    <property type="reaction ID" value="UER00165"/>
</dbReference>
<evidence type="ECO:0000256" key="3">
    <source>
        <dbReference type="NCBIfam" id="TIGR01928"/>
    </source>
</evidence>
<dbReference type="GO" id="GO:0006631">
    <property type="term" value="P:fatty acid metabolic process"/>
    <property type="evidence" value="ECO:0007669"/>
    <property type="project" value="TreeGrafter"/>
</dbReference>
<feature type="domain" description="Mandelate racemase/muconate lactonizing enzyme C-terminal" evidence="5">
    <location>
        <begin position="646"/>
        <end position="746"/>
    </location>
</feature>
<dbReference type="InterPro" id="IPR020845">
    <property type="entry name" value="AMP-binding_CS"/>
</dbReference>
<dbReference type="RefSeq" id="WP_066664609.1">
    <property type="nucleotide sequence ID" value="NZ_CP011402.1"/>
</dbReference>
<dbReference type="STRING" id="79604.AAY81_09885"/>
<evidence type="ECO:0000256" key="2">
    <source>
        <dbReference type="ARBA" id="ARBA00029491"/>
    </source>
</evidence>
<dbReference type="InterPro" id="IPR025110">
    <property type="entry name" value="AMP-bd_C"/>
</dbReference>
<keyword evidence="4" id="KW-0472">Membrane</keyword>
<keyword evidence="7" id="KW-1185">Reference proteome</keyword>
<dbReference type="InterPro" id="IPR045851">
    <property type="entry name" value="AMP-bd_C_sf"/>
</dbReference>
<dbReference type="SUPFAM" id="SSF56801">
    <property type="entry name" value="Acetyl-CoA synthetase-like"/>
    <property type="match status" value="1"/>
</dbReference>
<dbReference type="SUPFAM" id="SSF54826">
    <property type="entry name" value="Enolase N-terminal domain-like"/>
    <property type="match status" value="1"/>
</dbReference>
<dbReference type="GO" id="GO:0031956">
    <property type="term" value="F:medium-chain fatty acid-CoA ligase activity"/>
    <property type="evidence" value="ECO:0007669"/>
    <property type="project" value="TreeGrafter"/>
</dbReference>
<dbReference type="InterPro" id="IPR013342">
    <property type="entry name" value="Mandelate_racemase_C"/>
</dbReference>
<dbReference type="SFLD" id="SFLDG00180">
    <property type="entry name" value="muconate_cycloisomerase"/>
    <property type="match status" value="1"/>
</dbReference>
<dbReference type="InterPro" id="IPR042099">
    <property type="entry name" value="ANL_N_sf"/>
</dbReference>
<protein>
    <recommendedName>
        <fullName evidence="2 3">o-succinylbenzoate synthase</fullName>
        <ecNumber evidence="2 3">4.2.1.113</ecNumber>
    </recommendedName>
</protein>
<dbReference type="PROSITE" id="PS00455">
    <property type="entry name" value="AMP_BINDING"/>
    <property type="match status" value="1"/>
</dbReference>
<dbReference type="InterPro" id="IPR029065">
    <property type="entry name" value="Enolase_C-like"/>
</dbReference>
<evidence type="ECO:0000256" key="1">
    <source>
        <dbReference type="ARBA" id="ARBA00001968"/>
    </source>
</evidence>
<dbReference type="SUPFAM" id="SSF51604">
    <property type="entry name" value="Enolase C-terminal domain-like"/>
    <property type="match status" value="1"/>
</dbReference>
<dbReference type="AlphaFoldDB" id="A0A172S028"/>
<dbReference type="EMBL" id="FOEC01000001">
    <property type="protein sequence ID" value="SEO41389.1"/>
    <property type="molecule type" value="Genomic_DNA"/>
</dbReference>
<name>A0A172S028_9ACTN</name>
<dbReference type="GO" id="GO:0043748">
    <property type="term" value="F:O-succinylbenzoate synthase activity"/>
    <property type="evidence" value="ECO:0007669"/>
    <property type="project" value="UniProtKB-EC"/>
</dbReference>
<keyword evidence="4" id="KW-0812">Transmembrane</keyword>
<keyword evidence="4" id="KW-1133">Transmembrane helix</keyword>
<dbReference type="SFLD" id="SFLDS00001">
    <property type="entry name" value="Enolase"/>
    <property type="match status" value="1"/>
</dbReference>